<dbReference type="EMBL" id="JADOEF010000001">
    <property type="protein sequence ID" value="MBF7810624.1"/>
    <property type="molecule type" value="Genomic_DNA"/>
</dbReference>
<feature type="domain" description="Glycosyltransferase 61 catalytic" evidence="1">
    <location>
        <begin position="133"/>
        <end position="318"/>
    </location>
</feature>
<dbReference type="OMA" id="HENIMES"/>
<evidence type="ECO:0000313" key="3">
    <source>
        <dbReference type="Proteomes" id="UP000631418"/>
    </source>
</evidence>
<evidence type="ECO:0000259" key="1">
    <source>
        <dbReference type="Pfam" id="PF04577"/>
    </source>
</evidence>
<evidence type="ECO:0000313" key="2">
    <source>
        <dbReference type="EMBL" id="MBF7810624.1"/>
    </source>
</evidence>
<organism evidence="2 3">
    <name type="scientific">Clostridium beijerinckii</name>
    <name type="common">Clostridium MP</name>
    <dbReference type="NCBI Taxonomy" id="1520"/>
    <lineage>
        <taxon>Bacteria</taxon>
        <taxon>Bacillati</taxon>
        <taxon>Bacillota</taxon>
        <taxon>Clostridia</taxon>
        <taxon>Eubacteriales</taxon>
        <taxon>Clostridiaceae</taxon>
        <taxon>Clostridium</taxon>
    </lineage>
</organism>
<accession>A0AAE2UX67</accession>
<dbReference type="Proteomes" id="UP000631418">
    <property type="component" value="Unassembled WGS sequence"/>
</dbReference>
<name>A0AAE2UX67_CLOBE</name>
<reference evidence="2" key="1">
    <citation type="submission" date="2020-11" db="EMBL/GenBank/DDBJ databases">
        <authorList>
            <person name="Thieme N."/>
            <person name="Liebl W."/>
            <person name="Zverlov V."/>
        </authorList>
    </citation>
    <scope>NUCLEOTIDE SEQUENCE</scope>
    <source>
        <strain evidence="2">NT08</strain>
    </source>
</reference>
<dbReference type="Pfam" id="PF04577">
    <property type="entry name" value="Glyco_transf_61"/>
    <property type="match status" value="1"/>
</dbReference>
<protein>
    <submittedName>
        <fullName evidence="2">Glycosyltransferase family 61 protein</fullName>
    </submittedName>
</protein>
<comment type="caution">
    <text evidence="2">The sequence shown here is derived from an EMBL/GenBank/DDBJ whole genome shotgun (WGS) entry which is preliminary data.</text>
</comment>
<proteinExistence type="predicted"/>
<gene>
    <name evidence="2" type="ORF">IS491_18565</name>
</gene>
<dbReference type="AlphaFoldDB" id="A0AAE2UX67"/>
<sequence length="379" mass="43608">MHVQKVLTNITCKEYCTSHNYKYSVIKEAHPQKIYLPNYSDNTEEIASIDSKFPEIYTAELSNVNLIGANPIIFDDKNFCIYDLAFKNHENKFDFRGNNIFDMRNRQAFIGYTESSKIIKEGIMLTSSTSSNYSHFQIEVASKLLLVNEISEYNHIPILVDAICLTIPQLKEELEMLNKQGREIIPLISGYSYKVNKLIYVSDLAIYPLNLKPGFLVKYEDIIIDDLAIKPLNKNLSMQNNNLHRKLYISRRKSPIPRLENQIEVENIFKSFGFEIIFPQDMSFHDQLQTFSEAEFIAGASGAGLTNVIFANKNANIIFIQPKNIQSPWYSTIAGISELKYYFLDGGLSGHSNMPYYQGTFILNEEYLRNFLNTLLKTN</sequence>
<dbReference type="InterPro" id="IPR049625">
    <property type="entry name" value="Glyco_transf_61_cat"/>
</dbReference>
<dbReference type="RefSeq" id="WP_012058801.1">
    <property type="nucleotide sequence ID" value="NZ_CP073279.1"/>
</dbReference>
<dbReference type="GO" id="GO:0016757">
    <property type="term" value="F:glycosyltransferase activity"/>
    <property type="evidence" value="ECO:0007669"/>
    <property type="project" value="InterPro"/>
</dbReference>